<protein>
    <submittedName>
        <fullName evidence="1">Uncharacterized protein</fullName>
    </submittedName>
</protein>
<proteinExistence type="predicted"/>
<dbReference type="OrthoDB" id="2624269at2759"/>
<accession>A0A6A4GIH2</accession>
<keyword evidence="2" id="KW-1185">Reference proteome</keyword>
<sequence>MLKQFFKFVACSVRDWAAHYAESDDNQPNNIHTATAGNRIVLLPVFDQHGVRIGSQLVSSDITITSQSHNVQPVPVAGTQPNNNEFVTVSKYPETNLRWYSSSHNRPVYGFSYP</sequence>
<name>A0A6A4GIH2_9AGAR</name>
<evidence type="ECO:0000313" key="1">
    <source>
        <dbReference type="EMBL" id="KAE9385094.1"/>
    </source>
</evidence>
<evidence type="ECO:0000313" key="2">
    <source>
        <dbReference type="Proteomes" id="UP000799118"/>
    </source>
</evidence>
<organism evidence="1 2">
    <name type="scientific">Gymnopus androsaceus JB14</name>
    <dbReference type="NCBI Taxonomy" id="1447944"/>
    <lineage>
        <taxon>Eukaryota</taxon>
        <taxon>Fungi</taxon>
        <taxon>Dikarya</taxon>
        <taxon>Basidiomycota</taxon>
        <taxon>Agaricomycotina</taxon>
        <taxon>Agaricomycetes</taxon>
        <taxon>Agaricomycetidae</taxon>
        <taxon>Agaricales</taxon>
        <taxon>Marasmiineae</taxon>
        <taxon>Omphalotaceae</taxon>
        <taxon>Gymnopus</taxon>
    </lineage>
</organism>
<reference evidence="1" key="1">
    <citation type="journal article" date="2019" name="Environ. Microbiol.">
        <title>Fungal ecological strategies reflected in gene transcription - a case study of two litter decomposers.</title>
        <authorList>
            <person name="Barbi F."/>
            <person name="Kohler A."/>
            <person name="Barry K."/>
            <person name="Baskaran P."/>
            <person name="Daum C."/>
            <person name="Fauchery L."/>
            <person name="Ihrmark K."/>
            <person name="Kuo A."/>
            <person name="LaButti K."/>
            <person name="Lipzen A."/>
            <person name="Morin E."/>
            <person name="Grigoriev I.V."/>
            <person name="Henrissat B."/>
            <person name="Lindahl B."/>
            <person name="Martin F."/>
        </authorList>
    </citation>
    <scope>NUCLEOTIDE SEQUENCE</scope>
    <source>
        <strain evidence="1">JB14</strain>
    </source>
</reference>
<dbReference type="AlphaFoldDB" id="A0A6A4GIH2"/>
<dbReference type="Proteomes" id="UP000799118">
    <property type="component" value="Unassembled WGS sequence"/>
</dbReference>
<gene>
    <name evidence="1" type="ORF">BT96DRAFT_950093</name>
</gene>
<dbReference type="EMBL" id="ML770031">
    <property type="protein sequence ID" value="KAE9385094.1"/>
    <property type="molecule type" value="Genomic_DNA"/>
</dbReference>